<accession>A0ABV6DMZ9</accession>
<dbReference type="InterPro" id="IPR001466">
    <property type="entry name" value="Beta-lactam-related"/>
</dbReference>
<evidence type="ECO:0000313" key="3">
    <source>
        <dbReference type="Proteomes" id="UP001589776"/>
    </source>
</evidence>
<name>A0ABV6DMZ9_9BACL</name>
<keyword evidence="3" id="KW-1185">Reference proteome</keyword>
<dbReference type="Gene3D" id="3.40.710.10">
    <property type="entry name" value="DD-peptidase/beta-lactamase superfamily"/>
    <property type="match status" value="1"/>
</dbReference>
<dbReference type="RefSeq" id="WP_377471357.1">
    <property type="nucleotide sequence ID" value="NZ_JBHLWN010000067.1"/>
</dbReference>
<dbReference type="EMBL" id="JBHLWN010000067">
    <property type="protein sequence ID" value="MFC0214024.1"/>
    <property type="molecule type" value="Genomic_DNA"/>
</dbReference>
<dbReference type="SUPFAM" id="SSF56601">
    <property type="entry name" value="beta-lactamase/transpeptidase-like"/>
    <property type="match status" value="1"/>
</dbReference>
<dbReference type="Pfam" id="PF00144">
    <property type="entry name" value="Beta-lactamase"/>
    <property type="match status" value="1"/>
</dbReference>
<dbReference type="Proteomes" id="UP001589776">
    <property type="component" value="Unassembled WGS sequence"/>
</dbReference>
<dbReference type="GO" id="GO:0016787">
    <property type="term" value="F:hydrolase activity"/>
    <property type="evidence" value="ECO:0007669"/>
    <property type="project" value="UniProtKB-KW"/>
</dbReference>
<sequence length="248" mass="28190">MIAEKLDGLMLYLQEQAMFNGSILLRDKDTIYIRHNGVSEQSTGVKTNDLTTYDLCSVSKPFTALAILMLREQGRLSLEDGLDSFVPELSFYSGIRIMQLLNHTSGIPDYTQLFHEHWNPLEVACNTDFLDFLVQFRPKPLFEPGSRWEYSNTGYVLLSIIVERATGITFGEFLKNHVFEKVGLKHTRLPESVGDNQTLYDAVGYIRGEDGSFIRSDQLPETRYAFIWAVFVEMDPSALLLRICAGLT</sequence>
<comment type="caution">
    <text evidence="2">The sequence shown here is derived from an EMBL/GenBank/DDBJ whole genome shotgun (WGS) entry which is preliminary data.</text>
</comment>
<keyword evidence="2" id="KW-0378">Hydrolase</keyword>
<dbReference type="EC" id="3.-.-.-" evidence="2"/>
<evidence type="ECO:0000313" key="2">
    <source>
        <dbReference type="EMBL" id="MFC0214024.1"/>
    </source>
</evidence>
<protein>
    <submittedName>
        <fullName evidence="2">Serine hydrolase domain-containing protein</fullName>
        <ecNumber evidence="2">3.-.-.-</ecNumber>
    </submittedName>
</protein>
<dbReference type="PANTHER" id="PTHR46825">
    <property type="entry name" value="D-ALANYL-D-ALANINE-CARBOXYPEPTIDASE/ENDOPEPTIDASE AMPH"/>
    <property type="match status" value="1"/>
</dbReference>
<dbReference type="InterPro" id="IPR012338">
    <property type="entry name" value="Beta-lactam/transpept-like"/>
</dbReference>
<dbReference type="InterPro" id="IPR050491">
    <property type="entry name" value="AmpC-like"/>
</dbReference>
<reference evidence="2 3" key="1">
    <citation type="submission" date="2024-09" db="EMBL/GenBank/DDBJ databases">
        <authorList>
            <person name="Sun Q."/>
            <person name="Mori K."/>
        </authorList>
    </citation>
    <scope>NUCLEOTIDE SEQUENCE [LARGE SCALE GENOMIC DNA]</scope>
    <source>
        <strain evidence="2 3">CCM 7759</strain>
    </source>
</reference>
<dbReference type="PANTHER" id="PTHR46825:SF9">
    <property type="entry name" value="BETA-LACTAMASE-RELATED DOMAIN-CONTAINING PROTEIN"/>
    <property type="match status" value="1"/>
</dbReference>
<gene>
    <name evidence="2" type="ORF">ACFFK0_16460</name>
</gene>
<proteinExistence type="predicted"/>
<organism evidence="2 3">
    <name type="scientific">Paenibacillus chartarius</name>
    <dbReference type="NCBI Taxonomy" id="747481"/>
    <lineage>
        <taxon>Bacteria</taxon>
        <taxon>Bacillati</taxon>
        <taxon>Bacillota</taxon>
        <taxon>Bacilli</taxon>
        <taxon>Bacillales</taxon>
        <taxon>Paenibacillaceae</taxon>
        <taxon>Paenibacillus</taxon>
    </lineage>
</organism>
<evidence type="ECO:0000259" key="1">
    <source>
        <dbReference type="Pfam" id="PF00144"/>
    </source>
</evidence>
<feature type="domain" description="Beta-lactamase-related" evidence="1">
    <location>
        <begin position="25"/>
        <end position="192"/>
    </location>
</feature>